<proteinExistence type="predicted"/>
<dbReference type="Proteomes" id="UP000214646">
    <property type="component" value="Unassembled WGS sequence"/>
</dbReference>
<name>A0A225EF96_9BACT</name>
<sequence length="41" mass="3852">MIAMGGLETMATMAKVGGRVPGNGAGGVKAGRTFAGSGGVE</sequence>
<reference evidence="2" key="1">
    <citation type="submission" date="2017-06" db="EMBL/GenBank/DDBJ databases">
        <title>Genome analysis of Fimbriiglobus ruber SP5, the first member of the order Planctomycetales with confirmed chitinolytic capability.</title>
        <authorList>
            <person name="Ravin N.V."/>
            <person name="Rakitin A.L."/>
            <person name="Ivanova A.A."/>
            <person name="Beletsky A.V."/>
            <person name="Kulichevskaya I.S."/>
            <person name="Mardanov A.V."/>
            <person name="Dedysh S.N."/>
        </authorList>
    </citation>
    <scope>NUCLEOTIDE SEQUENCE [LARGE SCALE GENOMIC DNA]</scope>
    <source>
        <strain evidence="2">SP5</strain>
    </source>
</reference>
<accession>A0A225EF96</accession>
<protein>
    <submittedName>
        <fullName evidence="1">Uncharacterized protein</fullName>
    </submittedName>
</protein>
<keyword evidence="2" id="KW-1185">Reference proteome</keyword>
<comment type="caution">
    <text evidence="1">The sequence shown here is derived from an EMBL/GenBank/DDBJ whole genome shotgun (WGS) entry which is preliminary data.</text>
</comment>
<evidence type="ECO:0000313" key="2">
    <source>
        <dbReference type="Proteomes" id="UP000214646"/>
    </source>
</evidence>
<evidence type="ECO:0000313" key="1">
    <source>
        <dbReference type="EMBL" id="OWK46917.1"/>
    </source>
</evidence>
<dbReference type="AlphaFoldDB" id="A0A225EF96"/>
<organism evidence="1 2">
    <name type="scientific">Fimbriiglobus ruber</name>
    <dbReference type="NCBI Taxonomy" id="1908690"/>
    <lineage>
        <taxon>Bacteria</taxon>
        <taxon>Pseudomonadati</taxon>
        <taxon>Planctomycetota</taxon>
        <taxon>Planctomycetia</taxon>
        <taxon>Gemmatales</taxon>
        <taxon>Gemmataceae</taxon>
        <taxon>Fimbriiglobus</taxon>
    </lineage>
</organism>
<gene>
    <name evidence="1" type="ORF">FRUB_00616</name>
</gene>
<dbReference type="EMBL" id="NIDE01000001">
    <property type="protein sequence ID" value="OWK46917.1"/>
    <property type="molecule type" value="Genomic_DNA"/>
</dbReference>